<evidence type="ECO:0000313" key="1">
    <source>
        <dbReference type="EMBL" id="KAJ8636121.1"/>
    </source>
</evidence>
<gene>
    <name evidence="1" type="ORF">MRB53_010388</name>
</gene>
<name>A0ACC2LRT2_PERAE</name>
<dbReference type="EMBL" id="CM056811">
    <property type="protein sequence ID" value="KAJ8636121.1"/>
    <property type="molecule type" value="Genomic_DNA"/>
</dbReference>
<keyword evidence="2" id="KW-1185">Reference proteome</keyword>
<sequence>MTIGTKAQNPKSISAAMVLPVDCFDPWKGLADAGVALKRERPPGHSDGPTFLLRERGRAAARWERVVVASGNEMGERGRNE</sequence>
<accession>A0ACC2LRT2</accession>
<organism evidence="1 2">
    <name type="scientific">Persea americana</name>
    <name type="common">Avocado</name>
    <dbReference type="NCBI Taxonomy" id="3435"/>
    <lineage>
        <taxon>Eukaryota</taxon>
        <taxon>Viridiplantae</taxon>
        <taxon>Streptophyta</taxon>
        <taxon>Embryophyta</taxon>
        <taxon>Tracheophyta</taxon>
        <taxon>Spermatophyta</taxon>
        <taxon>Magnoliopsida</taxon>
        <taxon>Magnoliidae</taxon>
        <taxon>Laurales</taxon>
        <taxon>Lauraceae</taxon>
        <taxon>Persea</taxon>
    </lineage>
</organism>
<evidence type="ECO:0000313" key="2">
    <source>
        <dbReference type="Proteomes" id="UP001234297"/>
    </source>
</evidence>
<comment type="caution">
    <text evidence="1">The sequence shown here is derived from an EMBL/GenBank/DDBJ whole genome shotgun (WGS) entry which is preliminary data.</text>
</comment>
<protein>
    <submittedName>
        <fullName evidence="1">Uncharacterized protein</fullName>
    </submittedName>
</protein>
<reference evidence="1 2" key="1">
    <citation type="journal article" date="2022" name="Hortic Res">
        <title>A haplotype resolved chromosomal level avocado genome allows analysis of novel avocado genes.</title>
        <authorList>
            <person name="Nath O."/>
            <person name="Fletcher S.J."/>
            <person name="Hayward A."/>
            <person name="Shaw L.M."/>
            <person name="Masouleh A.K."/>
            <person name="Furtado A."/>
            <person name="Henry R.J."/>
            <person name="Mitter N."/>
        </authorList>
    </citation>
    <scope>NUCLEOTIDE SEQUENCE [LARGE SCALE GENOMIC DNA]</scope>
    <source>
        <strain evidence="2">cv. Hass</strain>
    </source>
</reference>
<dbReference type="Proteomes" id="UP001234297">
    <property type="component" value="Chromosome 3"/>
</dbReference>
<proteinExistence type="predicted"/>